<keyword evidence="4 7" id="KW-0175">Coiled coil</keyword>
<sequence length="615" mass="68472">MRNRPTSSLISHGLRFGMRRTVQRPIELFLCCITRMIPSATLAWTSRQPTAEEKRHPRCEIKLFVPPTPLSGGHWWALVGKGSGGGVATTMTSTVFTSGGYKLDTVGKIDLVKAPAGGTPDSFIGLRREPSEYVIGVPNVLGSIHNSSGQQLHGKAKVVPGQAPITCRPGSGQNPGLGSGQEENWVIFGAQTPQGKPMGGDGTTPVKSKTLLGQTNSNMGKIDLAVLNTIKQPWDDAVCGREVRGATTASIMGAQSSEHSPDGKRGNIRKGPGHSPTQTSCIRQILLLQLELIEQQQQQLQSKSKEIDDLKAEKEMLMARIERMARRLQLGKKDGCDQCPNHIPSLQEDQVAMPGTPEGQGLSECHSSHTPRTLNFGRGGKGHKRRFLFQDPRAAKRRAQAKASQSPHNEALLPKEEPLDGEEFSDGSPGTCSAATEELDYLSTTDMYLCRWHVPPLSPTSREPSPKKEEPVAIPSWKENLMEPLGEEEEAASDIPENLDDNVFLKRHSKHELDEKRRKRWDIQRIREQRMFQRLQQRMNKRKGIQESEPEVFSFYPEAEDVESLMITPHLPVVVFGRPLPKLSRRIFDLPWLDERSRCRVEVPKKQTPHRTCRK</sequence>
<keyword evidence="3" id="KW-0156">Chromatin regulator</keyword>
<gene>
    <name evidence="10" type="primary">LOC112258559</name>
</gene>
<dbReference type="GO" id="GO:0072487">
    <property type="term" value="C:MSL complex"/>
    <property type="evidence" value="ECO:0007669"/>
    <property type="project" value="InterPro"/>
</dbReference>
<evidence type="ECO:0000313" key="11">
    <source>
        <dbReference type="Proteomes" id="UP000694402"/>
    </source>
</evidence>
<dbReference type="InterPro" id="IPR026711">
    <property type="entry name" value="Msl-1"/>
</dbReference>
<evidence type="ECO:0000256" key="8">
    <source>
        <dbReference type="SAM" id="MobiDB-lite"/>
    </source>
</evidence>
<dbReference type="GO" id="GO:0006325">
    <property type="term" value="P:chromatin organization"/>
    <property type="evidence" value="ECO:0007669"/>
    <property type="project" value="UniProtKB-KW"/>
</dbReference>
<dbReference type="Pfam" id="PF16801">
    <property type="entry name" value="MSL1_dimer"/>
    <property type="match status" value="1"/>
</dbReference>
<comment type="similarity">
    <text evidence="6">Belongs to the msl-1 family.</text>
</comment>
<dbReference type="Proteomes" id="UP000694402">
    <property type="component" value="Unassembled WGS sequence"/>
</dbReference>
<reference evidence="10" key="2">
    <citation type="submission" date="2025-08" db="UniProtKB">
        <authorList>
            <consortium name="Ensembl"/>
        </authorList>
    </citation>
    <scope>IDENTIFICATION</scope>
</reference>
<comment type="subcellular location">
    <subcellularLocation>
        <location evidence="1">Nucleus speckle</location>
    </subcellularLocation>
    <subcellularLocation>
        <location evidence="2">Nucleus</location>
        <location evidence="2">Nucleoplasm</location>
    </subcellularLocation>
</comment>
<evidence type="ECO:0000256" key="3">
    <source>
        <dbReference type="ARBA" id="ARBA00022853"/>
    </source>
</evidence>
<organism evidence="10 11">
    <name type="scientific">Oncorhynchus tshawytscha</name>
    <name type="common">Chinook salmon</name>
    <name type="synonym">Salmo tshawytscha</name>
    <dbReference type="NCBI Taxonomy" id="74940"/>
    <lineage>
        <taxon>Eukaryota</taxon>
        <taxon>Metazoa</taxon>
        <taxon>Chordata</taxon>
        <taxon>Craniata</taxon>
        <taxon>Vertebrata</taxon>
        <taxon>Euteleostomi</taxon>
        <taxon>Actinopterygii</taxon>
        <taxon>Neopterygii</taxon>
        <taxon>Teleostei</taxon>
        <taxon>Protacanthopterygii</taxon>
        <taxon>Salmoniformes</taxon>
        <taxon>Salmonidae</taxon>
        <taxon>Salmoninae</taxon>
        <taxon>Oncorhynchus</taxon>
    </lineage>
</organism>
<feature type="region of interest" description="Disordered" evidence="8">
    <location>
        <begin position="249"/>
        <end position="278"/>
    </location>
</feature>
<dbReference type="Pfam" id="PF15275">
    <property type="entry name" value="PEHE"/>
    <property type="match status" value="1"/>
</dbReference>
<evidence type="ECO:0000256" key="6">
    <source>
        <dbReference type="ARBA" id="ARBA00061695"/>
    </source>
</evidence>
<dbReference type="GO" id="GO:0045893">
    <property type="term" value="P:positive regulation of DNA-templated transcription"/>
    <property type="evidence" value="ECO:0007669"/>
    <property type="project" value="UniProtKB-ARBA"/>
</dbReference>
<dbReference type="GO" id="GO:0003682">
    <property type="term" value="F:chromatin binding"/>
    <property type="evidence" value="ECO:0007669"/>
    <property type="project" value="TreeGrafter"/>
</dbReference>
<dbReference type="GO" id="GO:0016607">
    <property type="term" value="C:nuclear speck"/>
    <property type="evidence" value="ECO:0007669"/>
    <property type="project" value="UniProtKB-SubCell"/>
</dbReference>
<dbReference type="SMART" id="SM01300">
    <property type="entry name" value="PEHE"/>
    <property type="match status" value="1"/>
</dbReference>
<dbReference type="GeneTree" id="ENSGT00390000018292"/>
<proteinExistence type="inferred from homology"/>
<dbReference type="InterPro" id="IPR029332">
    <property type="entry name" value="PEHE_dom"/>
</dbReference>
<evidence type="ECO:0000256" key="7">
    <source>
        <dbReference type="SAM" id="Coils"/>
    </source>
</evidence>
<feature type="region of interest" description="Disordered" evidence="8">
    <location>
        <begin position="356"/>
        <end position="431"/>
    </location>
</feature>
<dbReference type="PANTHER" id="PTHR21656:SF2">
    <property type="entry name" value="MALE-SPECIFIC LETHAL 1 HOMOLOG"/>
    <property type="match status" value="1"/>
</dbReference>
<protein>
    <submittedName>
        <fullName evidence="10">MSL complex subunit 1a</fullName>
    </submittedName>
</protein>
<dbReference type="PROSITE" id="PS52052">
    <property type="entry name" value="PEHE"/>
    <property type="match status" value="1"/>
</dbReference>
<feature type="coiled-coil region" evidence="7">
    <location>
        <begin position="283"/>
        <end position="327"/>
    </location>
</feature>
<evidence type="ECO:0000256" key="2">
    <source>
        <dbReference type="ARBA" id="ARBA00004642"/>
    </source>
</evidence>
<dbReference type="Ensembl" id="ENSOTST00005154365.1">
    <property type="protein sequence ID" value="ENSOTSP00005148849.1"/>
    <property type="gene ID" value="ENSOTSG00005011828.2"/>
</dbReference>
<dbReference type="FunFam" id="1.20.5.170:FF:000047">
    <property type="entry name" value="male-specific lethal 1 homolog isoform X1"/>
    <property type="match status" value="1"/>
</dbReference>
<name>A0AAZ3S6W2_ONCTS</name>
<dbReference type="InterPro" id="IPR031840">
    <property type="entry name" value="MSL1_dimer"/>
</dbReference>
<evidence type="ECO:0000256" key="4">
    <source>
        <dbReference type="ARBA" id="ARBA00023054"/>
    </source>
</evidence>
<dbReference type="PANTHER" id="PTHR21656">
    <property type="entry name" value="MALE-SPECIFIC LETHAL-1 PROTEIN"/>
    <property type="match status" value="1"/>
</dbReference>
<accession>A0AAZ3S6W2</accession>
<dbReference type="Gene3D" id="1.20.5.170">
    <property type="match status" value="1"/>
</dbReference>
<evidence type="ECO:0000259" key="9">
    <source>
        <dbReference type="PROSITE" id="PS52052"/>
    </source>
</evidence>
<evidence type="ECO:0000256" key="5">
    <source>
        <dbReference type="ARBA" id="ARBA00023242"/>
    </source>
</evidence>
<dbReference type="Gene3D" id="6.10.250.2000">
    <property type="match status" value="1"/>
</dbReference>
<feature type="compositionally biased region" description="Polar residues" evidence="8">
    <location>
        <begin position="249"/>
        <end position="258"/>
    </location>
</feature>
<reference evidence="11" key="1">
    <citation type="journal article" date="2018" name="PLoS ONE">
        <title>Chinook salmon (Oncorhynchus tshawytscha) genome and transcriptome.</title>
        <authorList>
            <person name="Christensen K.A."/>
            <person name="Leong J.S."/>
            <person name="Sakhrani D."/>
            <person name="Biagi C.A."/>
            <person name="Minkley D.R."/>
            <person name="Withler R.E."/>
            <person name="Rondeau E.B."/>
            <person name="Koop B.F."/>
            <person name="Devlin R.H."/>
        </authorList>
    </citation>
    <scope>NUCLEOTIDE SEQUENCE [LARGE SCALE GENOMIC DNA]</scope>
</reference>
<evidence type="ECO:0000313" key="10">
    <source>
        <dbReference type="Ensembl" id="ENSOTSP00005148849.1"/>
    </source>
</evidence>
<reference evidence="10" key="3">
    <citation type="submission" date="2025-09" db="UniProtKB">
        <authorList>
            <consortium name="Ensembl"/>
        </authorList>
    </citation>
    <scope>IDENTIFICATION</scope>
</reference>
<keyword evidence="11" id="KW-1185">Reference proteome</keyword>
<dbReference type="AlphaFoldDB" id="A0AAZ3S6W2"/>
<evidence type="ECO:0000256" key="1">
    <source>
        <dbReference type="ARBA" id="ARBA00004324"/>
    </source>
</evidence>
<feature type="domain" description="PEHE" evidence="9">
    <location>
        <begin position="471"/>
        <end position="592"/>
    </location>
</feature>
<keyword evidence="5" id="KW-0539">Nucleus</keyword>